<feature type="compositionally biased region" description="Basic and acidic residues" evidence="1">
    <location>
        <begin position="2206"/>
        <end position="2215"/>
    </location>
</feature>
<reference evidence="4" key="1">
    <citation type="submission" date="2019-02" db="EMBL/GenBank/DDBJ databases">
        <title>FDA dAtabase for Regulatory Grade micrObial Sequences (FDA-ARGOS): Supporting development and validation of Infectious Disease Dx tests.</title>
        <authorList>
            <person name="Duncan R."/>
            <person name="Fisher C."/>
            <person name="Tallon L."/>
            <person name="Sadzewicz L."/>
            <person name="Sengamalay N."/>
            <person name="Ott S."/>
            <person name="Godinez A."/>
            <person name="Nagaraj S."/>
            <person name="Vavikolanu K."/>
            <person name="Nadendla S."/>
            <person name="Aluvathingal J."/>
            <person name="Sichtig H."/>
        </authorList>
    </citation>
    <scope>NUCLEOTIDE SEQUENCE [LARGE SCALE GENOMIC DNA]</scope>
    <source>
        <strain evidence="4">FDAARGOS_361</strain>
    </source>
</reference>
<feature type="compositionally biased region" description="Basic and acidic residues" evidence="1">
    <location>
        <begin position="3254"/>
        <end position="3265"/>
    </location>
</feature>
<feature type="compositionally biased region" description="Low complexity" evidence="1">
    <location>
        <begin position="2113"/>
        <end position="2123"/>
    </location>
</feature>
<organism evidence="3 4">
    <name type="scientific">Leishmania donovani</name>
    <dbReference type="NCBI Taxonomy" id="5661"/>
    <lineage>
        <taxon>Eukaryota</taxon>
        <taxon>Discoba</taxon>
        <taxon>Euglenozoa</taxon>
        <taxon>Kinetoplastea</taxon>
        <taxon>Metakinetoplastina</taxon>
        <taxon>Trypanosomatida</taxon>
        <taxon>Trypanosomatidae</taxon>
        <taxon>Leishmaniinae</taxon>
        <taxon>Leishmania</taxon>
    </lineage>
</organism>
<dbReference type="SUPFAM" id="SSF143503">
    <property type="entry name" value="PUG domain-like"/>
    <property type="match status" value="1"/>
</dbReference>
<feature type="region of interest" description="Disordered" evidence="1">
    <location>
        <begin position="2034"/>
        <end position="2080"/>
    </location>
</feature>
<feature type="compositionally biased region" description="Low complexity" evidence="1">
    <location>
        <begin position="5646"/>
        <end position="5662"/>
    </location>
</feature>
<feature type="region of interest" description="Disordered" evidence="1">
    <location>
        <begin position="2181"/>
        <end position="2222"/>
    </location>
</feature>
<feature type="compositionally biased region" description="Polar residues" evidence="1">
    <location>
        <begin position="3061"/>
        <end position="3075"/>
    </location>
</feature>
<feature type="compositionally biased region" description="Low complexity" evidence="1">
    <location>
        <begin position="5699"/>
        <end position="5711"/>
    </location>
</feature>
<feature type="region of interest" description="Disordered" evidence="1">
    <location>
        <begin position="4993"/>
        <end position="5097"/>
    </location>
</feature>
<feature type="compositionally biased region" description="Low complexity" evidence="1">
    <location>
        <begin position="1353"/>
        <end position="1375"/>
    </location>
</feature>
<dbReference type="VEuPathDB" id="TriTrypDB:LdCL_090015900"/>
<feature type="compositionally biased region" description="Basic and acidic residues" evidence="1">
    <location>
        <begin position="2129"/>
        <end position="2138"/>
    </location>
</feature>
<dbReference type="Proteomes" id="UP000318447">
    <property type="component" value="Unassembled WGS sequence"/>
</dbReference>
<feature type="compositionally biased region" description="Basic and acidic residues" evidence="1">
    <location>
        <begin position="2977"/>
        <end position="2992"/>
    </location>
</feature>
<feature type="region of interest" description="Disordered" evidence="1">
    <location>
        <begin position="146"/>
        <end position="174"/>
    </location>
</feature>
<dbReference type="InterPro" id="IPR036339">
    <property type="entry name" value="PUB-like_dom_sf"/>
</dbReference>
<dbReference type="PANTHER" id="PTHR13361">
    <property type="entry name" value="WW DOMAIN-BINDING PROTEIN 11"/>
    <property type="match status" value="1"/>
</dbReference>
<feature type="compositionally biased region" description="Acidic residues" evidence="1">
    <location>
        <begin position="2963"/>
        <end position="2973"/>
    </location>
</feature>
<dbReference type="VEuPathDB" id="TriTrypDB:LdCL_090016000"/>
<name>A0A504X0N5_LEIDO</name>
<dbReference type="VEuPathDB" id="TriTrypDB:LDHU3_09.1230"/>
<feature type="compositionally biased region" description="Polar residues" evidence="1">
    <location>
        <begin position="5678"/>
        <end position="5687"/>
    </location>
</feature>
<feature type="compositionally biased region" description="Low complexity" evidence="1">
    <location>
        <begin position="2034"/>
        <end position="2056"/>
    </location>
</feature>
<dbReference type="VEuPathDB" id="TriTrypDB:LdBPK_091050.1"/>
<feature type="region of interest" description="Disordered" evidence="1">
    <location>
        <begin position="3714"/>
        <end position="3754"/>
    </location>
</feature>
<accession>A0A504X0N5</accession>
<feature type="region of interest" description="Disordered" evidence="1">
    <location>
        <begin position="5980"/>
        <end position="6003"/>
    </location>
</feature>
<feature type="region of interest" description="Disordered" evidence="1">
    <location>
        <begin position="6092"/>
        <end position="6152"/>
    </location>
</feature>
<feature type="region of interest" description="Disordered" evidence="1">
    <location>
        <begin position="5523"/>
        <end position="5713"/>
    </location>
</feature>
<feature type="compositionally biased region" description="Polar residues" evidence="1">
    <location>
        <begin position="2058"/>
        <end position="2067"/>
    </location>
</feature>
<feature type="region of interest" description="Disordered" evidence="1">
    <location>
        <begin position="6164"/>
        <end position="6220"/>
    </location>
</feature>
<feature type="compositionally biased region" description="Low complexity" evidence="1">
    <location>
        <begin position="3018"/>
        <end position="3033"/>
    </location>
</feature>
<evidence type="ECO:0000259" key="2">
    <source>
        <dbReference type="Pfam" id="PF09409"/>
    </source>
</evidence>
<feature type="compositionally biased region" description="Low complexity" evidence="1">
    <location>
        <begin position="3266"/>
        <end position="3277"/>
    </location>
</feature>
<feature type="region of interest" description="Disordered" evidence="1">
    <location>
        <begin position="2458"/>
        <end position="2515"/>
    </location>
</feature>
<feature type="compositionally biased region" description="Polar residues" evidence="1">
    <location>
        <begin position="3714"/>
        <end position="3739"/>
    </location>
</feature>
<feature type="compositionally biased region" description="Basic and acidic residues" evidence="1">
    <location>
        <begin position="5035"/>
        <end position="5049"/>
    </location>
</feature>
<dbReference type="PANTHER" id="PTHR13361:SF1">
    <property type="entry name" value="WW DOMAIN-BINDING PROTEIN 11"/>
    <property type="match status" value="1"/>
</dbReference>
<dbReference type="EMBL" id="RHLC01000042">
    <property type="protein sequence ID" value="TPP41684.1"/>
    <property type="molecule type" value="Genomic_DNA"/>
</dbReference>
<feature type="region of interest" description="Disordered" evidence="1">
    <location>
        <begin position="3017"/>
        <end position="3075"/>
    </location>
</feature>
<comment type="caution">
    <text evidence="3">The sequence shown here is derived from an EMBL/GenBank/DDBJ whole genome shotgun (WGS) entry which is preliminary data.</text>
</comment>
<feature type="compositionally biased region" description="Low complexity" evidence="1">
    <location>
        <begin position="5406"/>
        <end position="5425"/>
    </location>
</feature>
<feature type="domain" description="PUB" evidence="2">
    <location>
        <begin position="20"/>
        <end position="95"/>
    </location>
</feature>
<dbReference type="InterPro" id="IPR018997">
    <property type="entry name" value="PUB_domain"/>
</dbReference>
<evidence type="ECO:0000256" key="1">
    <source>
        <dbReference type="SAM" id="MobiDB-lite"/>
    </source>
</evidence>
<feature type="compositionally biased region" description="Low complexity" evidence="1">
    <location>
        <begin position="2504"/>
        <end position="2515"/>
    </location>
</feature>
<feature type="region of interest" description="Disordered" evidence="1">
    <location>
        <begin position="2737"/>
        <end position="2760"/>
    </location>
</feature>
<gene>
    <name evidence="3" type="ORF">CGC21_36845</name>
</gene>
<evidence type="ECO:0000313" key="3">
    <source>
        <dbReference type="EMBL" id="TPP41684.1"/>
    </source>
</evidence>
<feature type="region of interest" description="Disordered" evidence="1">
    <location>
        <begin position="1311"/>
        <end position="1375"/>
    </location>
</feature>
<dbReference type="Pfam" id="PF09409">
    <property type="entry name" value="PUB"/>
    <property type="match status" value="1"/>
</dbReference>
<feature type="compositionally biased region" description="Low complexity" evidence="1">
    <location>
        <begin position="6092"/>
        <end position="6147"/>
    </location>
</feature>
<feature type="region of interest" description="Disordered" evidence="1">
    <location>
        <begin position="2779"/>
        <end position="2803"/>
    </location>
</feature>
<feature type="compositionally biased region" description="Low complexity" evidence="1">
    <location>
        <begin position="5601"/>
        <end position="5626"/>
    </location>
</feature>
<feature type="region of interest" description="Disordered" evidence="1">
    <location>
        <begin position="3525"/>
        <end position="3544"/>
    </location>
</feature>
<feature type="compositionally biased region" description="Low complexity" evidence="1">
    <location>
        <begin position="5081"/>
        <end position="5097"/>
    </location>
</feature>
<feature type="region of interest" description="Disordered" evidence="1">
    <location>
        <begin position="3253"/>
        <end position="3336"/>
    </location>
</feature>
<feature type="compositionally biased region" description="Low complexity" evidence="1">
    <location>
        <begin position="3291"/>
        <end position="3301"/>
    </location>
</feature>
<feature type="region of interest" description="Disordered" evidence="1">
    <location>
        <begin position="4769"/>
        <end position="4823"/>
    </location>
</feature>
<feature type="region of interest" description="Disordered" evidence="1">
    <location>
        <begin position="2957"/>
        <end position="3004"/>
    </location>
</feature>
<proteinExistence type="predicted"/>
<feature type="region of interest" description="Disordered" evidence="1">
    <location>
        <begin position="2113"/>
        <end position="2144"/>
    </location>
</feature>
<feature type="compositionally biased region" description="Basic and acidic residues" evidence="1">
    <location>
        <begin position="1326"/>
        <end position="1335"/>
    </location>
</feature>
<sequence length="6346" mass="678123">MNAVKLPEEWETLCSTSDAEVIHECINGVFRRLLANLLLDFNNPKFRQVKKDNKALRRLTESLPAGFIEFLFSSIGFAKHEDAFIFEGSLESLKHGDTVLSCIEDIFGKERLQAAQCGLYRLRNLAIKKAENGLTQREMATATARLQRARPLSQEEDAKRQAQQGGTEKDVAEEHAVKEAVRKTLLNTGRVRNGFFEARDFSVRTMQHGRVYACTKKCPDHCVEAHWHLFTGRNILYSHLAHLSADGTRLLHLGPEHGYQYNSLPGSANFGKMIHFSEKLMDENGRLVHIKNDDKPVTACIYCGRAFAELLTCEATDSNYKSTFVQPEDSIANESLYRLVSYEGVSVRLLYSFKDEEPLQRRSSQLQNLESVDSFINAEEVLVSSEGAMAIYLQKRSATVQTEPRVWAALMTRKTTLQWSAPCTTAIGILLESVKQAPRRAFFWDNRPASRIRVGDPAGTSRWWSYAIGKVVTYQKARRDRRRFDWAAYQRRKLFLASLFTFCLQLLQAPWIPDSEGQSLSEEQLVRISAQDAMACWHAAKECFAQFQRTKRPPQGSAYAQYLQYFYLNEQKSCEEPLLELSPLTALPAEIGLTIECAELAVSLDQNLRGATNQAYIGVTASKDKLCVQLSAATATVVAEADEDKPVLAITGSDTAGVLLMASKVGHSPASVELVIEEMVTCLDLSFQELLVTKVASYIVAARPFLNQDFSDVSNAAVLVGNKVDHPEMRTQQEPFSSFGIIVKSVTGKADGVCLHAKRAQLALALSRPPVAEIQEISAIVNDATLVQLCSVAVTPALGSDGIRIEVVTDSANISTNVEGFEYVKLLLGSMKQQWSSRTNNFVSDLQARRSGDAKQDALSKEKSQVNLALRFEFIEYGALALETFSIRTTFGDGWHIHLSAAGGTTEWWCHSIPPQPQESFIDIHVWAGGFLVYSPFADSIEGNGIAFTCNFNHVTVCLGNDLISSLESLYDTVMMILCDDEDRHVYLSERDKYTAPQIIGLFTGSHMMLLLDSKSGDLTLLPGHTDTEAAAAAKAAAGSADFRRPGANPPPTPPPLTLELLGEECLHVSLQRYGDKRMDIHVALQRGVNAYLIGAPAHIPLFVPRDSMRAEVELHMCAPSDVDLPIFPYGRLNVVMKLSNVGTVMHIPTLTAVWTYFDTPSLPLCRLRNIGSRLLFSSRPSQPGATLAPRSPASASVEAVGAAAFARISRPSGGGARSASAPLSTLAPFGMYSTPVFPSDMRLSVEISESELYYPWGEGSVAPLYLHAELTNCEVVMLSRDGCVEVTVRGFLAMPRVRAALHTFPRAMSETTAQCAEASTTRTAAESRDEHGTYEKAPPWRTSEEHTARPCSSQSASSTAQQTSRGARAAHSPAAAQAAFPSEEYLAAPQHCASPPLASSLIQVHVVYTMDSRPPFSPESPDESLRVSLTATAVPGIGALPGPLHASLRSPAEVAAWLTFFTFFNLTNTVPLSTSSCVATASPTFVSAGNSTSGGSGGSIPTAAAQNPRRLIMNVHTSPIVFHLPFAAAAAVLWEGLDFVASPGYSVLRVPKLDVLVHEQLWCTAATGVATSVQRLATLRDNGYAVLSLRSSSSGSIGEVDMMPAILFESHATGPTAAEVRRRLVLPAIVGHLAHATTLVQLQKCFTLAAVSAVFAARNAQTALLNAVILQESQRRKLRYACCCTTSTGGGGSSSYSSGTDADAEAQLLPLISPPLAIHIHSGCLTFEWMSGLQHGLRAGVTVAFANARCNDYDVHNHLSAAQPADDSCDTTAHCPQRFPLALSMPLIVEVEAVEAYVWWANAERTSTAEAAVGEEVASLDGPQSTSKQHPGVPLVTACMPLLLYPFQVHTRIDTAAQVAGTDTGEAAHERGTAAAAASDTCLSVQQEDARVATSEEELVLSFAVSSGDDTIGTAARRSQSLSSATLHTMPSTPSDRSSVTAAAVPTTIMYPMRPAEALPTSVFLVTPIHVVLNNSAYIVLSEMLLHKVQGTSAATAAGAQGAVAEATPPVSQGVAIVSQYYLKHCVVEPPTAARGSATTSSASLSSPFPPLACSRSEPSSYTRSARNGFGGSSGGHASSSLVRAQAVRAKTIYVFRYDSAPKQRVWVESQSQTSWQLDQQQPNGDNSVEKDEERGLKPSRNGAAEIAEVEKRSVPMSHTPLSSLHAMDGMRMLEAPAVHDGPANLRGTRIHEGPSKLSSSSAVQEEKRREPHQHPRPSAHVTMAVPTLSPQAATQPRLQMRITVAEVCLRLVYYRDVETVAAAVSEERAFWQRYAEVHASARRAAAAASPVSATTTQTPCLMTFLAASVAPLRSLYPASTNSITARSRINRSASPLARSRTPLRWGQLPALPASAQQQLLAPTAMLEEACVDALCVRLSGIIVSSFTDARSVQLESCVCTSVKSPSRPLLSTTQVELYVPSSAVAYPSAGEAAKTVTRDLQGAAWVTKVLRGMETAPEAESVGASPTMSPKDTNAIAAPSAPVLPQPQPSDPTRQAERSHLADSPSLAAAPTAASTSVNGWNCNGDGGHRQAIVMQGEVGCRLETLTIDLSAAALRAWLSCLVEQPVAALRAATEKEKRAEPVADRSQHAVAVATTTPILSPVQWKPGQGLRVHEIREAFWELEHDITLSRDGLVLVFSSQETNLLTVYLNGHDITLDPSLLLRPAGLQRVVMVVQGGLTVRFVGSGRVRLPLALWSSSLVETTANVGLETALLPFMAIGEGSYLECPQVRLGFTEPPAESSAGGGNGRETAASSQRPVPDSLAFISKASAAGVKAAEGSEDASVDASPPPPPSSHADPHQSQLVHRNVHLYMPHISAIIEPRRESRQLRIRTAVESWMSLCNGQLLRDDVRCTGFMVLSESIYDAATTTARTTVLGPVDVSVCSSNGRHHAVSLGPVQVDLGRSDLLIMSTYAGELQALRLYAKHLTHSKVERAFLELVEATLAWKASAATTNNTGVHGEEDEHDSELYDGADSSDKSEEKEGGEERRSSGPRGGAAREQTVAAVPPLQTDFARASHTSDASGATASTAAVREGAMTIDRPRSSSTGPRKESHRQPSRPATPQGSATRRTGTTKALLRQFVAEGGEVQEEVRSRICAEDDQMRLIPTVIFSDHRYPLMQVCVQDVMVRRTSSSALASTSLVRCQRASVRVHGRGRWDVLLKPSAALTWSLTQTVSLHSSNRHVSLVVEGVHWQCSHLIVAKLLYMNHQFSTLATSLRRRLTMAAAAGGEASSAAAPASVAHVAMAPAVTKFRGEDDSGRDTSSDTTAGSASVSTDGDDGNDSGHSKRSSSSSRQSNASTETFSDTISRRQRRQLRQDAVAMGAGGQSADSSLTMEATPSSLSFAASSVVVNEVPATAVTTAADRLAATMRPSQRGGYRRPSVTAGAGTPVTTAAVSPGMATHRLLNSFSHTLFAGICERVEVAKVSATATPDVLSAAARSADPSSLRSTAETAAPMLWRCNELYRLPPSSTTDIFISYRRAHSLMLTFFTAEFVEWDGVNCAWTLNAKGETALAARAIVSTAKPSPTVPPPRQQKQLDTSRGAVSATTTNWFAFTSLQYGMARALTVSTTASRGAAATPATATGISDYGGGNGNGGGCKVLAYSLALTCVDAEEEADTSRYPIVVASGEGGHDGLTPVPHQQQQHRRHARRRSFTASSADASALLSRSASSMCVGSLKKGGALLGGSTPKEPLLHRSHDRYDRLQMVQCGAASTHSLPDQRRSSATISTTTGNQKPAAQRSARPHSRNTARVPPAVHRGRLQLPYHVKTATTPMASWQDTEGGGGDLLVVRLQARSSLFNETGCTLQLLPSLQLLTAPNSVDGAPSLPATLTTVPPGWQLPLNEEDVHNEVVLRVCCPSTRWMPSPAAPSATAASSTGMTVSGPTAGVAETMDDATTHLCWYETRTVLGQLQSGRFLSFRRVDLAGDAAGPPVDVAGAATAKDLASSLHRCATSHTRDDHDERLLILFVIHTYSADGLMQHISLYPRLTLINHLGLTARVVVFQQDPLAGPQTPDEATLIAQWTAPRVGRGLHDQERFYRSLVALGAHDALPHQHALPLHFCTYGSNLVLGLSFTQSTGDAFFTADLDPVVTHLRDAVDRHPRLLQLRDSHGRAFYVQVSVMSRTVVLSVALWVYNLTEYPLLMSDSFLQRRLCPGQNSTSGIIPSQGEPFLIGCQLADFTQGFFAIGMDGSWSSAVPIDVGSSGVFVSALSRLGITRSCNYSILFPNAQEGRPMVIQITPRWVFYNNTPKQLRLQFRFPGLETAMQQAEKRRRRLRMREMDARAAENDIEAAAVPFEAAGATLQGARHRLLLEADDTVGALNSIAAVQLNPGDYHVSCIGPIEGNQFRVQEMLQGILPAITSIHAAGRVGHRDVSSYYESQYTPYMDVDRPGEATFNLWAAPRALGKQVAVNYGSDLIVQRPSAPHPTELEPHDMYSADAVITGRIAVAVQSADDVLAVLLQPIQGTKILLQNRTESHTVMARQLGSSRRNRIPPRQNRFFLWEDARQEHTIRVHLLGYKGRWFDVDFSAGECQVTRHVDTEAAAAAEALDHARRLHPHPTQVKLEAELHGRTAAAADFSFHVRGYTNTEKTLVTILVTETPVPVYAAIDSWRTSQAVSLRMTMVQLSWTQEMSTHVATAAKFATPFAIDDGGDGVVDSGASGVAIAPVEGTDRGGDTVTAAPPSSVANAALFSIILEGVQLERLATEDNENFYLAVHQMQWVDEKRKAVFVYRARPRLPPAMAMLQAADAAQGSASVAAPMLRTPRLSSSSPSSLSSPSCAKPNPGDRAGSLTRRRQLHRTGSPAVGTAAAGAKSRDVSSGGYGALLEPITATANRLLSTALGRSNAFLLCMEKQNDLEISYSLIKYADGVTRYTELRHVLTPLVVVLTDFLVVDMIQEVRRLRVLLRLRKQTAASQTTTTSPVVLTVSSLRQQQRSTWRAFGDEDTGSGVMVGVPGKQAFSKPCARPPSWKLGQRSGSVVVVNGDTEADVLPSEQPTLAAQAAPRRRSPNERTSSEDAVQRRGRQTDPLSRRGSRDRIRDGDKSNATAASSVHTRRTGSSHTYDSKAGKMRSATRRLTTTTPTSPRRSGPSCAVIAATAVAQRGTDAMAGSLAALATRGEKQLQPGSGKLLLLPGGIAGAGPQAQHRQLLRGATSAAVRHYQSAMHCDGLAGVTTVDADGSRAVADVGSSGAKAAGDGGVGSVSTASFMFIERLEVQRVTLYVTFVRHSPDPLRPLLGAYAWMLPSQLCQREFYLPAWTLTRQVETPASLQARLVRWGMHSLREQWTKVTKLGTLLDALKFWQHRTLLLHENPNVEEREAAERSVTTTVTATARANANSERGLKGWKNRLMNWRSGGGSKDSNTDSRDGGRACEAVAAAPDVTAEKGEAHHQQRAEGGKPSAASPAANDASTAANPNSAVAQASLTRPMNIWLRRALERQAESAIAEAIRDGKPIPEAAVATVASIALGAAAATPAQATAVEPKNNDASTSAKTPAAPPAAPKTSFAELMRQHREGLVPPSAQPPVKATTVVKRPKGTKSPTPVGTPAAEEALPTPAPNKKCAAKSASQARTAPEAAPATLSPSEFEKATGEEGGPTQTTPTTEVNSSATASAAAAVHQAAVRKRSKATNSISAKRAHDTSAATSAATTPTQVTTVKGKTSLEELRARRNRTTAGGSANHHSTPHPGEGGAGVASSSSAGNAVGGHAQQDEYNDSALDAVSRLLLRYCLGDRATEMAPSTVAAANGVDVASSSTEPVAAPTAESPPAPTRTTTELEFFNELMELCANDSLTPASLELLRELFQHVRVLPRPASSSNAGKNCENADTGAPAVQDGMAKMVELDAEAYREAARRREYVQQVIMVLLNRLKHMKTQEQRQRQKCCGGTAAETSTSAAAAPPQPVTGYGAPFIKVGGVSLAPPPIMAEMAGAYPDEATAAAFTSDMMAYGYPNPYAHLTVFSQHQPVAPPVGWPSPFHSPTAGDRRGRCGHHGSKSPNSNSNVAARLVASPFPGAFPIIPPPATTDTSADAEDREMQELFRMIRAQLTQPVNTQSSSVTAISSQVESSVNLSGTAPVEVSQEERTVLRHTASTPLTASLTAPPGTGAAPPRRMHATPGATAGTSDSAAGTETVAAAAAQVESSKSQGDHTLTANQANCLEETGEAAGESPSARSTTAPAQEEEGIVTGKTTPAKSRGTTLSLNAKPFVPGGPRGGNSSTTCAIIKPTATAGSTPTKTTFNYHAKPFLPSGSASSLMPPPPRKSAKMNVAAPAGPPFNAPTTGIPAMPPPLPKSAADPWASYEMFARWRDMMEAYYQNVFAMQNAAATTTGTSSPSAMIAPSRPA</sequence>
<feature type="compositionally biased region" description="Basic and acidic residues" evidence="1">
    <location>
        <begin position="5014"/>
        <end position="5026"/>
    </location>
</feature>
<feature type="compositionally biased region" description="Basic and acidic residues" evidence="1">
    <location>
        <begin position="5389"/>
        <end position="5403"/>
    </location>
</feature>
<dbReference type="VEuPathDB" id="TriTrypDB:LdBPK_091040.1"/>
<protein>
    <submittedName>
        <fullName evidence="3">PUB domain family protein</fullName>
    </submittedName>
</protein>
<feature type="region of interest" description="Disordered" evidence="1">
    <location>
        <begin position="5481"/>
        <end position="5508"/>
    </location>
</feature>
<feature type="region of interest" description="Disordered" evidence="1">
    <location>
        <begin position="5389"/>
        <end position="5427"/>
    </location>
</feature>
<dbReference type="Gene3D" id="1.20.58.2190">
    <property type="match status" value="1"/>
</dbReference>
<dbReference type="CDD" id="cd09212">
    <property type="entry name" value="PUB"/>
    <property type="match status" value="1"/>
</dbReference>
<dbReference type="VEuPathDB" id="TriTrypDB:LDHU3_09.1210"/>
<feature type="compositionally biased region" description="Low complexity" evidence="1">
    <location>
        <begin position="4772"/>
        <end position="4784"/>
    </location>
</feature>
<evidence type="ECO:0000313" key="4">
    <source>
        <dbReference type="Proteomes" id="UP000318447"/>
    </source>
</evidence>
<dbReference type="GO" id="GO:0005681">
    <property type="term" value="C:spliceosomal complex"/>
    <property type="evidence" value="ECO:0007669"/>
    <property type="project" value="TreeGrafter"/>
</dbReference>
<feature type="compositionally biased region" description="Polar residues" evidence="1">
    <location>
        <begin position="6190"/>
        <end position="6204"/>
    </location>
</feature>
<feature type="region of interest" description="Disordered" evidence="1">
    <location>
        <begin position="5342"/>
        <end position="5376"/>
    </location>
</feature>